<name>A0ABS2FDV6_9CLOT</name>
<organism evidence="2 3">
    <name type="scientific">Clostridium saudiense</name>
    <dbReference type="NCBI Taxonomy" id="1414720"/>
    <lineage>
        <taxon>Bacteria</taxon>
        <taxon>Bacillati</taxon>
        <taxon>Bacillota</taxon>
        <taxon>Clostridia</taxon>
        <taxon>Eubacteriales</taxon>
        <taxon>Clostridiaceae</taxon>
        <taxon>Clostridium</taxon>
    </lineage>
</organism>
<evidence type="ECO:0000313" key="3">
    <source>
        <dbReference type="Proteomes" id="UP000767334"/>
    </source>
</evidence>
<dbReference type="Pfam" id="PF14751">
    <property type="entry name" value="DUF4474"/>
    <property type="match status" value="1"/>
</dbReference>
<dbReference type="EMBL" id="JACJLL010000021">
    <property type="protein sequence ID" value="MBM6818725.1"/>
    <property type="molecule type" value="Genomic_DNA"/>
</dbReference>
<feature type="domain" description="DUF4474" evidence="1">
    <location>
        <begin position="71"/>
        <end position="309"/>
    </location>
</feature>
<dbReference type="Proteomes" id="UP000767334">
    <property type="component" value="Unassembled WGS sequence"/>
</dbReference>
<sequence length="334" mass="39646">MDTNDSFLEKVDNLNNKLLKLILTLYSINNFYEDENLKKTILQLKNDIDSRGELKNNIDSIKDIESVVYDSINQAGFDYDDEQGIFYSIIDAWQHDYGYCRVYDEFSAPLSMIFDCEPIYFDYNNKRWLIEFWKGQYGICTGVEVGVYASEKTIYNEIMDSKNVFYDKISPEEFLDIEIVVRKNGEVIFKRKDKHWWLTGFILGEFSEPDELSADISITLINEEMRDAFIQGLNYAGYDNEEIKVKDNSVEIFFDKPKTKQPYTNIKSLNYIMQRKNEYLCNVYNNITKQYKNYDEKINAVKKQSPLLYRQIMNIGRWKLMLSLYNVYKFNKDS</sequence>
<gene>
    <name evidence="2" type="ORF">H6A19_05105</name>
</gene>
<evidence type="ECO:0000313" key="2">
    <source>
        <dbReference type="EMBL" id="MBM6818725.1"/>
    </source>
</evidence>
<dbReference type="InterPro" id="IPR029322">
    <property type="entry name" value="DUF4474"/>
</dbReference>
<proteinExistence type="predicted"/>
<evidence type="ECO:0000259" key="1">
    <source>
        <dbReference type="Pfam" id="PF14751"/>
    </source>
</evidence>
<accession>A0ABS2FDV6</accession>
<keyword evidence="3" id="KW-1185">Reference proteome</keyword>
<reference evidence="2 3" key="1">
    <citation type="journal article" date="2021" name="Sci. Rep.">
        <title>The distribution of antibiotic resistance genes in chicken gut microbiota commensals.</title>
        <authorList>
            <person name="Juricova H."/>
            <person name="Matiasovicova J."/>
            <person name="Kubasova T."/>
            <person name="Cejkova D."/>
            <person name="Rychlik I."/>
        </authorList>
    </citation>
    <scope>NUCLEOTIDE SEQUENCE [LARGE SCALE GENOMIC DNA]</scope>
    <source>
        <strain evidence="2 3">An435</strain>
    </source>
</reference>
<protein>
    <submittedName>
        <fullName evidence="2">DUF4474 domain-containing protein</fullName>
    </submittedName>
</protein>
<dbReference type="RefSeq" id="WP_166484733.1">
    <property type="nucleotide sequence ID" value="NZ_JACJLL010000021.1"/>
</dbReference>
<comment type="caution">
    <text evidence="2">The sequence shown here is derived from an EMBL/GenBank/DDBJ whole genome shotgun (WGS) entry which is preliminary data.</text>
</comment>